<organism evidence="3 4">
    <name type="scientific">Geomonas silvestris</name>
    <dbReference type="NCBI Taxonomy" id="2740184"/>
    <lineage>
        <taxon>Bacteria</taxon>
        <taxon>Pseudomonadati</taxon>
        <taxon>Thermodesulfobacteriota</taxon>
        <taxon>Desulfuromonadia</taxon>
        <taxon>Geobacterales</taxon>
        <taxon>Geobacteraceae</taxon>
        <taxon>Geomonas</taxon>
    </lineage>
</organism>
<feature type="chain" id="PRO_5028129118" description="Acid-shock protein" evidence="2">
    <location>
        <begin position="22"/>
        <end position="86"/>
    </location>
</feature>
<feature type="signal peptide" evidence="2">
    <location>
        <begin position="1"/>
        <end position="21"/>
    </location>
</feature>
<evidence type="ECO:0000256" key="2">
    <source>
        <dbReference type="SAM" id="SignalP"/>
    </source>
</evidence>
<feature type="compositionally biased region" description="Low complexity" evidence="1">
    <location>
        <begin position="65"/>
        <end position="78"/>
    </location>
</feature>
<protein>
    <recommendedName>
        <fullName evidence="5">Acid-shock protein</fullName>
    </recommendedName>
</protein>
<feature type="compositionally biased region" description="Basic residues" evidence="1">
    <location>
        <begin position="51"/>
        <end position="64"/>
    </location>
</feature>
<evidence type="ECO:0000313" key="3">
    <source>
        <dbReference type="EMBL" id="GFO58630.1"/>
    </source>
</evidence>
<dbReference type="RefSeq" id="WP_183353485.1">
    <property type="nucleotide sequence ID" value="NZ_BLXX01000002.1"/>
</dbReference>
<reference evidence="4" key="1">
    <citation type="submission" date="2020-06" db="EMBL/GenBank/DDBJ databases">
        <title>Draft genomic sequence of Geomonas sp. Red330.</title>
        <authorList>
            <person name="Itoh H."/>
            <person name="Zhenxing X."/>
            <person name="Ushijima N."/>
            <person name="Masuda Y."/>
            <person name="Shiratori Y."/>
            <person name="Senoo K."/>
        </authorList>
    </citation>
    <scope>NUCLEOTIDE SEQUENCE [LARGE SCALE GENOMIC DNA]</scope>
    <source>
        <strain evidence="4">Red330</strain>
    </source>
</reference>
<name>A0A6V8MF46_9BACT</name>
<dbReference type="EMBL" id="BLXX01000002">
    <property type="protein sequence ID" value="GFO58630.1"/>
    <property type="molecule type" value="Genomic_DNA"/>
</dbReference>
<evidence type="ECO:0000256" key="1">
    <source>
        <dbReference type="SAM" id="MobiDB-lite"/>
    </source>
</evidence>
<dbReference type="Proteomes" id="UP000556026">
    <property type="component" value="Unassembled WGS sequence"/>
</dbReference>
<sequence>MKRILLSVATLLVGLSFTAGAGAVPAGDMPAAISEMETGHDQTKPVQAPAKKAKQHKKSKKPKHQSAAPAAPAQGKSSTSPAPAAQ</sequence>
<evidence type="ECO:0008006" key="5">
    <source>
        <dbReference type="Google" id="ProtNLM"/>
    </source>
</evidence>
<keyword evidence="4" id="KW-1185">Reference proteome</keyword>
<evidence type="ECO:0000313" key="4">
    <source>
        <dbReference type="Proteomes" id="UP000556026"/>
    </source>
</evidence>
<gene>
    <name evidence="3" type="ORF">GMST_09550</name>
</gene>
<comment type="caution">
    <text evidence="3">The sequence shown here is derived from an EMBL/GenBank/DDBJ whole genome shotgun (WGS) entry which is preliminary data.</text>
</comment>
<dbReference type="AlphaFoldDB" id="A0A6V8MF46"/>
<accession>A0A6V8MF46</accession>
<feature type="region of interest" description="Disordered" evidence="1">
    <location>
        <begin position="32"/>
        <end position="86"/>
    </location>
</feature>
<keyword evidence="2" id="KW-0732">Signal</keyword>
<proteinExistence type="predicted"/>